<evidence type="ECO:0000256" key="2">
    <source>
        <dbReference type="ARBA" id="ARBA00009340"/>
    </source>
</evidence>
<evidence type="ECO:0000259" key="6">
    <source>
        <dbReference type="Pfam" id="PF12460"/>
    </source>
</evidence>
<evidence type="ECO:0000313" key="8">
    <source>
        <dbReference type="EMBL" id="RZC81719.1"/>
    </source>
</evidence>
<dbReference type="STRING" id="3469.A0A4Y7LC18"/>
<dbReference type="SUPFAM" id="SSF48371">
    <property type="entry name" value="ARM repeat"/>
    <property type="match status" value="1"/>
</dbReference>
<keyword evidence="5" id="KW-0227">DNA damage</keyword>
<dbReference type="Gene3D" id="1.25.10.10">
    <property type="entry name" value="Leucine-rich Repeat Variant"/>
    <property type="match status" value="1"/>
</dbReference>
<dbReference type="PANTHER" id="PTHR12891:SF0">
    <property type="entry name" value="MMS19 NUCLEOTIDE EXCISION REPAIR PROTEIN HOMOLOG"/>
    <property type="match status" value="1"/>
</dbReference>
<dbReference type="InterPro" id="IPR039920">
    <property type="entry name" value="MMS19"/>
</dbReference>
<keyword evidence="9" id="KW-1185">Reference proteome</keyword>
<organism evidence="8 9">
    <name type="scientific">Papaver somniferum</name>
    <name type="common">Opium poppy</name>
    <dbReference type="NCBI Taxonomy" id="3469"/>
    <lineage>
        <taxon>Eukaryota</taxon>
        <taxon>Viridiplantae</taxon>
        <taxon>Streptophyta</taxon>
        <taxon>Embryophyta</taxon>
        <taxon>Tracheophyta</taxon>
        <taxon>Spermatophyta</taxon>
        <taxon>Magnoliopsida</taxon>
        <taxon>Ranunculales</taxon>
        <taxon>Papaveraceae</taxon>
        <taxon>Papaveroideae</taxon>
        <taxon>Papaver</taxon>
    </lineage>
</organism>
<dbReference type="OrthoDB" id="342900at2759"/>
<keyword evidence="3" id="KW-0677">Repeat</keyword>
<keyword evidence="5" id="KW-0234">DNA repair</keyword>
<evidence type="ECO:0000313" key="9">
    <source>
        <dbReference type="Proteomes" id="UP000316621"/>
    </source>
</evidence>
<dbReference type="Gramene" id="RZC81719">
    <property type="protein sequence ID" value="RZC81719"/>
    <property type="gene ID" value="C5167_044285"/>
</dbReference>
<dbReference type="InterPro" id="IPR011989">
    <property type="entry name" value="ARM-like"/>
</dbReference>
<dbReference type="InterPro" id="IPR029240">
    <property type="entry name" value="MMS19_N"/>
</dbReference>
<feature type="domain" description="MMS19 C-terminal" evidence="6">
    <location>
        <begin position="615"/>
        <end position="1102"/>
    </location>
</feature>
<evidence type="ECO:0000256" key="5">
    <source>
        <dbReference type="RuleBase" id="RU367072"/>
    </source>
</evidence>
<dbReference type="InterPro" id="IPR016024">
    <property type="entry name" value="ARM-type_fold"/>
</dbReference>
<dbReference type="AlphaFoldDB" id="A0A4Y7LC18"/>
<evidence type="ECO:0000256" key="1">
    <source>
        <dbReference type="ARBA" id="ARBA00004123"/>
    </source>
</evidence>
<name>A0A4Y7LC18_PAPSO</name>
<dbReference type="InterPro" id="IPR024687">
    <property type="entry name" value="MMS19_C"/>
</dbReference>
<evidence type="ECO:0000256" key="3">
    <source>
        <dbReference type="ARBA" id="ARBA00022737"/>
    </source>
</evidence>
<dbReference type="OMA" id="KCSEYVV"/>
<dbReference type="Pfam" id="PF14500">
    <property type="entry name" value="MMS19_N"/>
    <property type="match status" value="1"/>
</dbReference>
<accession>A0A4Y7LC18</accession>
<dbReference type="GO" id="GO:0016226">
    <property type="term" value="P:iron-sulfur cluster assembly"/>
    <property type="evidence" value="ECO:0007669"/>
    <property type="project" value="UniProtKB-UniRule"/>
</dbReference>
<evidence type="ECO:0000259" key="7">
    <source>
        <dbReference type="Pfam" id="PF14500"/>
    </source>
</evidence>
<dbReference type="GO" id="GO:0005634">
    <property type="term" value="C:nucleus"/>
    <property type="evidence" value="ECO:0007669"/>
    <property type="project" value="UniProtKB-SubCell"/>
</dbReference>
<evidence type="ECO:0000256" key="4">
    <source>
        <dbReference type="ARBA" id="ARBA00023242"/>
    </source>
</evidence>
<comment type="function">
    <text evidence="5">Key component of the cytosolic iron-sulfur protein assembly (CIA) complex, a multiprotein complex that mediates the incorporation of iron-sulfur cluster into apoproteins specifically involved in DNA metabolism and genomic integrity. In the CIA complex, MMS19 acts as an adapter between early-acting CIA components and a subset of cellular target iron-sulfur proteins.</text>
</comment>
<keyword evidence="4 5" id="KW-0539">Nucleus</keyword>
<feature type="domain" description="MMS19 N-terminal" evidence="7">
    <location>
        <begin position="44"/>
        <end position="312"/>
    </location>
</feature>
<dbReference type="EMBL" id="CM010724">
    <property type="protein sequence ID" value="RZC81719.1"/>
    <property type="molecule type" value="Genomic_DNA"/>
</dbReference>
<sequence length="1153" mass="126670">MATSWVPYIESFVDSTRPLTQQNASLDAIATLIKNDLVTIEALVKEMAMYLTTTDNVLRTRGILLIAEILKCLATKKLDHGTIHSLIGFFTDRLADWQALHGALVGCLALLRRKGSVGVVIDIDAKALAQSFLKNVQVRSLGKNDRKLCFEILECLFERYPATVATLGDDLFYSICEAIDEEMDPHCLMITFHLVEVLAQLFPDPSGPLAGYAEELFEILGRYFPIHFTHPNSNEFDITRDDLARALMLAFSSTPLYEPFAIPMLLDKLSSSLPSAKVDSLRYLSYCIVKYGTDRMGKHRTAIWSSLKAEIFASCQEEPIFSGLSEVDGKKIDENEIAKEALICLRKFIFQDDASVLALIFGDKEIDMILSSIISSKSYNNMSKESKQKLHALGCILSTSVKVSTSCCNKVFQNFFPRLVDILGLSTENSSRGFTSDDTTGFSEELNFGALYLFVELLIACRCLIIGSGECAPQPVSAEDPWCCLLKEYSGSLTNVLHSILVTSSKGNTSEACIHYGVKGMQTLATFPGCSLPISKLIFQRILAILVSVISDSLEDTFLWRLALNALREVGIFIDQSHDSEKANIYMAIVVEKVVSLVSVGESSMPLPLRLEAISVIGAAGKSFMLRVSEVLEEAISKNLFSAFVEGNLQSAEIVGPLLECYSNKVLSWFHTSGDVEKVAFRFAFGIWNQVESNKSFNLGDQGKELLGEMVTAMKLAVADCSEETQGLIVQKACSVLESSTSFPLKEIISEPSKVLQSSPTVYSLPCRDELVISLFASVIIALRPKTPIASVREVLKFFTIMLLRGHVPSAQALGSIINKLGVNISNMGVSNACTSEEALDIIFNNGLQSALSSYLLKDTPMDNGDTDLLDLCSDVDDSCIGIQANAIVGLAWIGKGLLMRGHQKLKEIVMILLRCLLSTGNQSSLPLKQELLGGCKEDDTNLVLIRSAVNAFGVLISDSRACLNKQFHATIRLLYKQHFFSTMTPILLSSIKDSHSSTTRSLLYRAFGHVISNTPISAVVTDSKRVISALLDSLSLLSLDDRDKDLMYSLLLVLSGIIMDENGQEAVTENASIIINRLIGLIPFRPMMLVRETAIQCLVAMSGLPHTRIYPMRPQVIQSITSALDDPKRAVRQEAARCRHAWVSLASGSTHY</sequence>
<comment type="subcellular location">
    <subcellularLocation>
        <location evidence="1 5">Nucleus</location>
    </subcellularLocation>
</comment>
<comment type="similarity">
    <text evidence="2 5">Belongs to the MET18/MMS19 family.</text>
</comment>
<reference evidence="8 9" key="1">
    <citation type="journal article" date="2018" name="Science">
        <title>The opium poppy genome and morphinan production.</title>
        <authorList>
            <person name="Guo L."/>
            <person name="Winzer T."/>
            <person name="Yang X."/>
            <person name="Li Y."/>
            <person name="Ning Z."/>
            <person name="He Z."/>
            <person name="Teodor R."/>
            <person name="Lu Y."/>
            <person name="Bowser T.A."/>
            <person name="Graham I.A."/>
            <person name="Ye K."/>
        </authorList>
    </citation>
    <scope>NUCLEOTIDE SEQUENCE [LARGE SCALE GENOMIC DNA]</scope>
    <source>
        <strain evidence="9">cv. HN1</strain>
        <tissue evidence="8">Leaves</tissue>
    </source>
</reference>
<dbReference type="GO" id="GO:0006281">
    <property type="term" value="P:DNA repair"/>
    <property type="evidence" value="ECO:0007669"/>
    <property type="project" value="UniProtKB-UniRule"/>
</dbReference>
<dbReference type="Proteomes" id="UP000316621">
    <property type="component" value="Chromosome 10"/>
</dbReference>
<gene>
    <name evidence="8" type="ORF">C5167_044285</name>
</gene>
<dbReference type="GO" id="GO:0051604">
    <property type="term" value="P:protein maturation"/>
    <property type="evidence" value="ECO:0007669"/>
    <property type="project" value="UniProtKB-UniRule"/>
</dbReference>
<dbReference type="Pfam" id="PF12460">
    <property type="entry name" value="MMS19_C"/>
    <property type="match status" value="1"/>
</dbReference>
<protein>
    <recommendedName>
        <fullName evidence="5">MMS19 nucleotide excision repair protein</fullName>
    </recommendedName>
</protein>
<dbReference type="PANTHER" id="PTHR12891">
    <property type="entry name" value="DNA REPAIR/TRANSCRIPTION PROTEIN MET18/MMS19"/>
    <property type="match status" value="1"/>
</dbReference>
<dbReference type="GO" id="GO:0097361">
    <property type="term" value="C:cytosolic [4Fe-4S] assembly targeting complex"/>
    <property type="evidence" value="ECO:0007669"/>
    <property type="project" value="UniProtKB-UniRule"/>
</dbReference>
<proteinExistence type="inferred from homology"/>